<dbReference type="SMART" id="SM00331">
    <property type="entry name" value="PP2C_SIG"/>
    <property type="match status" value="1"/>
</dbReference>
<dbReference type="InterPro" id="IPR036457">
    <property type="entry name" value="PPM-type-like_dom_sf"/>
</dbReference>
<dbReference type="SMART" id="SM00332">
    <property type="entry name" value="PP2Cc"/>
    <property type="match status" value="1"/>
</dbReference>
<dbReference type="NCBIfam" id="NF033484">
    <property type="entry name" value="Stp1_PP2C_phos"/>
    <property type="match status" value="1"/>
</dbReference>
<evidence type="ECO:0000313" key="2">
    <source>
        <dbReference type="EMBL" id="KJV06064.1"/>
    </source>
</evidence>
<dbReference type="InterPro" id="IPR001932">
    <property type="entry name" value="PPM-type_phosphatase-like_dom"/>
</dbReference>
<reference evidence="2 3" key="2">
    <citation type="journal article" date="2016" name="Microb. Ecol.">
        <title>Genome Characteristics of a Novel Type I Methanotroph (Sn10-6) Isolated from a Flooded Indian Rice Field.</title>
        <authorList>
            <person name="Rahalkar M.C."/>
            <person name="Pandit P.S."/>
            <person name="Dhakephalkar P.K."/>
            <person name="Pore S."/>
            <person name="Arora P."/>
            <person name="Kapse N."/>
        </authorList>
    </citation>
    <scope>NUCLEOTIDE SEQUENCE [LARGE SCALE GENOMIC DNA]</scope>
    <source>
        <strain evidence="2 3">Sn10-6</strain>
    </source>
</reference>
<evidence type="ECO:0000259" key="1">
    <source>
        <dbReference type="PROSITE" id="PS51746"/>
    </source>
</evidence>
<dbReference type="PANTHER" id="PTHR47992">
    <property type="entry name" value="PROTEIN PHOSPHATASE"/>
    <property type="match status" value="1"/>
</dbReference>
<comment type="caution">
    <text evidence="2">The sequence shown here is derived from an EMBL/GenBank/DDBJ whole genome shotgun (WGS) entry which is preliminary data.</text>
</comment>
<dbReference type="Proteomes" id="UP000033684">
    <property type="component" value="Unassembled WGS sequence"/>
</dbReference>
<dbReference type="Gene3D" id="3.60.40.10">
    <property type="entry name" value="PPM-type phosphatase domain"/>
    <property type="match status" value="1"/>
</dbReference>
<accession>A0A0F3IKI0</accession>
<dbReference type="RefSeq" id="WP_045779665.1">
    <property type="nucleotide sequence ID" value="NZ_LAJX01000137.1"/>
</dbReference>
<dbReference type="GO" id="GO:0004722">
    <property type="term" value="F:protein serine/threonine phosphatase activity"/>
    <property type="evidence" value="ECO:0007669"/>
    <property type="project" value="InterPro"/>
</dbReference>
<dbReference type="CDD" id="cd00143">
    <property type="entry name" value="PP2Cc"/>
    <property type="match status" value="1"/>
</dbReference>
<dbReference type="Pfam" id="PF13672">
    <property type="entry name" value="PP2C_2"/>
    <property type="match status" value="1"/>
</dbReference>
<dbReference type="PATRIC" id="fig|1632867.3.peg.1092"/>
<dbReference type="EMBL" id="LAJX01000137">
    <property type="protein sequence ID" value="KJV06064.1"/>
    <property type="molecule type" value="Genomic_DNA"/>
</dbReference>
<reference evidence="3" key="1">
    <citation type="submission" date="2015-03" db="EMBL/GenBank/DDBJ databases">
        <title>Draft genome sequence of a novel methanotroph (Sn10-6) isolated from flooded ricefield rhizosphere in India.</title>
        <authorList>
            <person name="Pandit P.S."/>
            <person name="Pore S.D."/>
            <person name="Arora P."/>
            <person name="Kapse N.G."/>
            <person name="Dhakephalkar P.K."/>
            <person name="Rahalkar M.C."/>
        </authorList>
    </citation>
    <scope>NUCLEOTIDE SEQUENCE [LARGE SCALE GENOMIC DNA]</scope>
    <source>
        <strain evidence="3">Sn10-6</strain>
    </source>
</reference>
<dbReference type="AlphaFoldDB" id="A0A0F3IKI0"/>
<dbReference type="SUPFAM" id="SSF81606">
    <property type="entry name" value="PP2C-like"/>
    <property type="match status" value="1"/>
</dbReference>
<sequence length="255" mass="27617">MGYPLYSPPYQLDIGLLSDIGRSRTINQDDAGVIQLADNSGVLAYVADGMGGYNGGEIASQTAGEILQRMSASKLTEQNCAKSLLAGFTEANSAIYQLAEHSLELKSMGTTLVALVILEEYAFFANTGDSRLYLFRDHKTLQLSEDHSIVAELVRSGLITPAQAKQHPHKHVITHAVGVKPDVYVDISNAPVLIKPNDHFLLCSDGLYELVEDNEMLAIVSQHPAQIACEQLIQLANSRGGYDNISALIVHVIAK</sequence>
<dbReference type="PROSITE" id="PS51746">
    <property type="entry name" value="PPM_2"/>
    <property type="match status" value="1"/>
</dbReference>
<name>A0A0F3IKI0_9GAMM</name>
<proteinExistence type="predicted"/>
<dbReference type="InterPro" id="IPR015655">
    <property type="entry name" value="PP2C"/>
</dbReference>
<evidence type="ECO:0000313" key="3">
    <source>
        <dbReference type="Proteomes" id="UP000033684"/>
    </source>
</evidence>
<organism evidence="2 3">
    <name type="scientific">Methylocucumis oryzae</name>
    <dbReference type="NCBI Taxonomy" id="1632867"/>
    <lineage>
        <taxon>Bacteria</taxon>
        <taxon>Pseudomonadati</taxon>
        <taxon>Pseudomonadota</taxon>
        <taxon>Gammaproteobacteria</taxon>
        <taxon>Methylococcales</taxon>
        <taxon>Methylococcaceae</taxon>
        <taxon>Methylocucumis</taxon>
    </lineage>
</organism>
<protein>
    <recommendedName>
        <fullName evidence="1">PPM-type phosphatase domain-containing protein</fullName>
    </recommendedName>
</protein>
<dbReference type="OrthoDB" id="9801841at2"/>
<feature type="domain" description="PPM-type phosphatase" evidence="1">
    <location>
        <begin position="13"/>
        <end position="252"/>
    </location>
</feature>
<keyword evidence="3" id="KW-1185">Reference proteome</keyword>
<gene>
    <name evidence="2" type="ORF">VZ94_13755</name>
</gene>